<evidence type="ECO:0000256" key="1">
    <source>
        <dbReference type="SAM" id="SignalP"/>
    </source>
</evidence>
<keyword evidence="3" id="KW-0255">Endonuclease</keyword>
<dbReference type="InterPro" id="IPR036691">
    <property type="entry name" value="Endo/exonu/phosph_ase_sf"/>
</dbReference>
<protein>
    <submittedName>
        <fullName evidence="3">Endonuclease</fullName>
    </submittedName>
</protein>
<dbReference type="PANTHER" id="PTHR12121">
    <property type="entry name" value="CARBON CATABOLITE REPRESSOR PROTEIN 4"/>
    <property type="match status" value="1"/>
</dbReference>
<dbReference type="GO" id="GO:0000175">
    <property type="term" value="F:3'-5'-RNA exonuclease activity"/>
    <property type="evidence" value="ECO:0007669"/>
    <property type="project" value="TreeGrafter"/>
</dbReference>
<accession>A0A095ZE80</accession>
<dbReference type="CDD" id="cd09083">
    <property type="entry name" value="EEP-1"/>
    <property type="match status" value="1"/>
</dbReference>
<dbReference type="Pfam" id="PF03372">
    <property type="entry name" value="Exo_endo_phos"/>
    <property type="match status" value="1"/>
</dbReference>
<keyword evidence="3" id="KW-0540">Nuclease</keyword>
<dbReference type="RefSeq" id="WP_036874666.1">
    <property type="nucleotide sequence ID" value="NZ_JRNN01000095.1"/>
</dbReference>
<dbReference type="GO" id="GO:0004519">
    <property type="term" value="F:endonuclease activity"/>
    <property type="evidence" value="ECO:0007669"/>
    <property type="project" value="UniProtKB-KW"/>
</dbReference>
<evidence type="ECO:0000313" key="4">
    <source>
        <dbReference type="Proteomes" id="UP000029556"/>
    </source>
</evidence>
<feature type="domain" description="Endonuclease/exonuclease/phosphatase" evidence="2">
    <location>
        <begin position="25"/>
        <end position="260"/>
    </location>
</feature>
<gene>
    <name evidence="3" type="ORF">HMPREF2137_11645</name>
</gene>
<sequence length="305" mass="35016">MKKYTLTLLFLAITLCISSQNLFVGTYNIRNDNSDDRKEGNAWPKRCQVICDMMNFEQPDIFGTQEVLVGQLRDLKQGLDGYDCIGVGRDDGKEAGEYSAIFYKKDKLKRLDYGNFWLNETPDKPALGWDAACIRICTWGKFQDVKTKLKFYFFNLHMDHVGVVARREAAKLVVRKIKEIAGCNAPVILTGDFNVDQHDEIYQIFTQSGLLKDSYTAAKMRFAENGTFQGFKSSLLTDSRIDHVFVSNKFQVNQYGILTNGYWTEGTSREVNKEGAAPQELNFRQYVHRLPSDHYPVMVKLNYQK</sequence>
<keyword evidence="3" id="KW-0378">Hydrolase</keyword>
<feature type="chain" id="PRO_5001915931" evidence="1">
    <location>
        <begin position="25"/>
        <end position="305"/>
    </location>
</feature>
<dbReference type="Gene3D" id="3.60.10.10">
    <property type="entry name" value="Endonuclease/exonuclease/phosphatase"/>
    <property type="match status" value="1"/>
</dbReference>
<evidence type="ECO:0000313" key="3">
    <source>
        <dbReference type="EMBL" id="KGF33070.1"/>
    </source>
</evidence>
<proteinExistence type="predicted"/>
<dbReference type="PANTHER" id="PTHR12121:SF36">
    <property type="entry name" value="ENDONUCLEASE_EXONUCLEASE_PHOSPHATASE DOMAIN-CONTAINING PROTEIN"/>
    <property type="match status" value="1"/>
</dbReference>
<dbReference type="OrthoDB" id="9793162at2"/>
<dbReference type="SUPFAM" id="SSF56219">
    <property type="entry name" value="DNase I-like"/>
    <property type="match status" value="1"/>
</dbReference>
<dbReference type="InterPro" id="IPR005135">
    <property type="entry name" value="Endo/exonuclease/phosphatase"/>
</dbReference>
<feature type="signal peptide" evidence="1">
    <location>
        <begin position="1"/>
        <end position="24"/>
    </location>
</feature>
<dbReference type="InterPro" id="IPR050410">
    <property type="entry name" value="CCR4/nocturin_mRNA_transcr"/>
</dbReference>
<dbReference type="Proteomes" id="UP000029556">
    <property type="component" value="Unassembled WGS sequence"/>
</dbReference>
<name>A0A095ZE80_9BACT</name>
<keyword evidence="1" id="KW-0732">Signal</keyword>
<reference evidence="3 4" key="1">
    <citation type="submission" date="2014-07" db="EMBL/GenBank/DDBJ databases">
        <authorList>
            <person name="McCorrison J."/>
            <person name="Sanka R."/>
            <person name="Torralba M."/>
            <person name="Gillis M."/>
            <person name="Haft D.H."/>
            <person name="Methe B."/>
            <person name="Sutton G."/>
            <person name="Nelson K.E."/>
        </authorList>
    </citation>
    <scope>NUCLEOTIDE SEQUENCE [LARGE SCALE GENOMIC DNA]</scope>
    <source>
        <strain evidence="3 4">DNF00853</strain>
    </source>
</reference>
<dbReference type="AlphaFoldDB" id="A0A095ZE80"/>
<evidence type="ECO:0000259" key="2">
    <source>
        <dbReference type="Pfam" id="PF03372"/>
    </source>
</evidence>
<comment type="caution">
    <text evidence="3">The sequence shown here is derived from an EMBL/GenBank/DDBJ whole genome shotgun (WGS) entry which is preliminary data.</text>
</comment>
<dbReference type="EMBL" id="JRNN01000095">
    <property type="protein sequence ID" value="KGF33070.1"/>
    <property type="molecule type" value="Genomic_DNA"/>
</dbReference>
<organism evidence="3 4">
    <name type="scientific">Hoylesella buccalis DNF00853</name>
    <dbReference type="NCBI Taxonomy" id="1401074"/>
    <lineage>
        <taxon>Bacteria</taxon>
        <taxon>Pseudomonadati</taxon>
        <taxon>Bacteroidota</taxon>
        <taxon>Bacteroidia</taxon>
        <taxon>Bacteroidales</taxon>
        <taxon>Prevotellaceae</taxon>
        <taxon>Hoylesella</taxon>
    </lineage>
</organism>